<sequence>MKIIFSIKNKKFIEIYLKHGKKTLTEPRLTITSNFDILLITTLDKIVRSNKIERLSLKSVEIRGKMTFGAVSSVILKTTAKALNF</sequence>
<dbReference type="EMBL" id="MGJP01000005">
    <property type="protein sequence ID" value="OGN10503.1"/>
    <property type="molecule type" value="Genomic_DNA"/>
</dbReference>
<organism evidence="1 2">
    <name type="scientific">Candidatus Yanofskybacteria bacterium RIFCSPHIGHO2_02_FULL_41_11</name>
    <dbReference type="NCBI Taxonomy" id="1802675"/>
    <lineage>
        <taxon>Bacteria</taxon>
        <taxon>Candidatus Yanofskyibacteriota</taxon>
    </lineage>
</organism>
<accession>A0A1F8FBI4</accession>
<name>A0A1F8FBI4_9BACT</name>
<gene>
    <name evidence="1" type="ORF">A3J46_05730</name>
</gene>
<protein>
    <submittedName>
        <fullName evidence="1">Uncharacterized protein</fullName>
    </submittedName>
</protein>
<dbReference type="Proteomes" id="UP000177167">
    <property type="component" value="Unassembled WGS sequence"/>
</dbReference>
<dbReference type="AlphaFoldDB" id="A0A1F8FBI4"/>
<evidence type="ECO:0000313" key="1">
    <source>
        <dbReference type="EMBL" id="OGN10503.1"/>
    </source>
</evidence>
<proteinExistence type="predicted"/>
<comment type="caution">
    <text evidence="1">The sequence shown here is derived from an EMBL/GenBank/DDBJ whole genome shotgun (WGS) entry which is preliminary data.</text>
</comment>
<reference evidence="1 2" key="1">
    <citation type="journal article" date="2016" name="Nat. Commun.">
        <title>Thousands of microbial genomes shed light on interconnected biogeochemical processes in an aquifer system.</title>
        <authorList>
            <person name="Anantharaman K."/>
            <person name="Brown C.T."/>
            <person name="Hug L.A."/>
            <person name="Sharon I."/>
            <person name="Castelle C.J."/>
            <person name="Probst A.J."/>
            <person name="Thomas B.C."/>
            <person name="Singh A."/>
            <person name="Wilkins M.J."/>
            <person name="Karaoz U."/>
            <person name="Brodie E.L."/>
            <person name="Williams K.H."/>
            <person name="Hubbard S.S."/>
            <person name="Banfield J.F."/>
        </authorList>
    </citation>
    <scope>NUCLEOTIDE SEQUENCE [LARGE SCALE GENOMIC DNA]</scope>
</reference>
<evidence type="ECO:0000313" key="2">
    <source>
        <dbReference type="Proteomes" id="UP000177167"/>
    </source>
</evidence>